<dbReference type="PROSITE" id="PS51867">
    <property type="entry name" value="ZF_RING_GID"/>
    <property type="match status" value="1"/>
</dbReference>
<comment type="subcellular location">
    <subcellularLocation>
        <location evidence="1">Cytoplasm</location>
    </subcellularLocation>
</comment>
<protein>
    <recommendedName>
        <fullName evidence="7">RING-Gid-type domain-containing protein</fullName>
    </recommendedName>
</protein>
<evidence type="ECO:0000256" key="1">
    <source>
        <dbReference type="ARBA" id="ARBA00004496"/>
    </source>
</evidence>
<evidence type="ECO:0000259" key="7">
    <source>
        <dbReference type="PROSITE" id="PS51867"/>
    </source>
</evidence>
<dbReference type="InterPro" id="IPR045098">
    <property type="entry name" value="Fyv10_fam"/>
</dbReference>
<dbReference type="PANTHER" id="PTHR12170">
    <property type="entry name" value="MACROPHAGE ERYTHROBLAST ATTACHER-RELATED"/>
    <property type="match status" value="1"/>
</dbReference>
<dbReference type="GO" id="GO:0005737">
    <property type="term" value="C:cytoplasm"/>
    <property type="evidence" value="ECO:0007669"/>
    <property type="project" value="UniProtKB-SubCell"/>
</dbReference>
<organism evidence="8 9">
    <name type="scientific">Paramecium primaurelia</name>
    <dbReference type="NCBI Taxonomy" id="5886"/>
    <lineage>
        <taxon>Eukaryota</taxon>
        <taxon>Sar</taxon>
        <taxon>Alveolata</taxon>
        <taxon>Ciliophora</taxon>
        <taxon>Intramacronucleata</taxon>
        <taxon>Oligohymenophorea</taxon>
        <taxon>Peniculida</taxon>
        <taxon>Parameciidae</taxon>
        <taxon>Paramecium</taxon>
    </lineage>
</organism>
<dbReference type="GO" id="GO:0005634">
    <property type="term" value="C:nucleus"/>
    <property type="evidence" value="ECO:0007669"/>
    <property type="project" value="TreeGrafter"/>
</dbReference>
<evidence type="ECO:0000256" key="5">
    <source>
        <dbReference type="ARBA" id="ARBA00022833"/>
    </source>
</evidence>
<dbReference type="CDD" id="cd16659">
    <property type="entry name" value="RING-Ubox_Emp"/>
    <property type="match status" value="1"/>
</dbReference>
<keyword evidence="5" id="KW-0862">Zinc</keyword>
<evidence type="ECO:0000256" key="2">
    <source>
        <dbReference type="ARBA" id="ARBA00022490"/>
    </source>
</evidence>
<evidence type="ECO:0000313" key="8">
    <source>
        <dbReference type="EMBL" id="CAD8043273.1"/>
    </source>
</evidence>
<proteinExistence type="predicted"/>
<dbReference type="GO" id="GO:0034657">
    <property type="term" value="C:GID complex"/>
    <property type="evidence" value="ECO:0007669"/>
    <property type="project" value="TreeGrafter"/>
</dbReference>
<accession>A0A8S1JM65</accession>
<gene>
    <name evidence="8" type="ORF">PPRIM_AZ9-3.1.T0040497</name>
</gene>
<dbReference type="GO" id="GO:0043161">
    <property type="term" value="P:proteasome-mediated ubiquitin-dependent protein catabolic process"/>
    <property type="evidence" value="ECO:0007669"/>
    <property type="project" value="InterPro"/>
</dbReference>
<dbReference type="Proteomes" id="UP000688137">
    <property type="component" value="Unassembled WGS sequence"/>
</dbReference>
<evidence type="ECO:0000313" key="9">
    <source>
        <dbReference type="Proteomes" id="UP000688137"/>
    </source>
</evidence>
<name>A0A8S1JM65_PARPR</name>
<keyword evidence="2" id="KW-0963">Cytoplasm</keyword>
<keyword evidence="4 6" id="KW-0863">Zinc-finger</keyword>
<dbReference type="GO" id="GO:0008270">
    <property type="term" value="F:zinc ion binding"/>
    <property type="evidence" value="ECO:0007669"/>
    <property type="project" value="UniProtKB-KW"/>
</dbReference>
<dbReference type="GO" id="GO:0061630">
    <property type="term" value="F:ubiquitin protein ligase activity"/>
    <property type="evidence" value="ECO:0007669"/>
    <property type="project" value="InterPro"/>
</dbReference>
<dbReference type="InterPro" id="IPR024964">
    <property type="entry name" value="CTLH/CRA"/>
</dbReference>
<feature type="zinc finger region" description="RING-Gid-type" evidence="6">
    <location>
        <begin position="88"/>
        <end position="160"/>
    </location>
</feature>
<evidence type="ECO:0000256" key="4">
    <source>
        <dbReference type="ARBA" id="ARBA00022771"/>
    </source>
</evidence>
<evidence type="ECO:0000256" key="3">
    <source>
        <dbReference type="ARBA" id="ARBA00022723"/>
    </source>
</evidence>
<evidence type="ECO:0000256" key="6">
    <source>
        <dbReference type="PROSITE-ProRule" id="PRU01215"/>
    </source>
</evidence>
<dbReference type="InterPro" id="IPR044063">
    <property type="entry name" value="ZF_RING_GID"/>
</dbReference>
<dbReference type="PANTHER" id="PTHR12170:SF2">
    <property type="entry name" value="E3 UBIQUITIN-PROTEIN TRANSFERASE MAEA"/>
    <property type="match status" value="1"/>
</dbReference>
<feature type="domain" description="RING-Gid-type" evidence="7">
    <location>
        <begin position="88"/>
        <end position="160"/>
    </location>
</feature>
<comment type="caution">
    <text evidence="8">The sequence shown here is derived from an EMBL/GenBank/DDBJ whole genome shotgun (WGS) entry which is preliminary data.</text>
</comment>
<dbReference type="Pfam" id="PF10607">
    <property type="entry name" value="CTLH"/>
    <property type="match status" value="1"/>
</dbReference>
<keyword evidence="3" id="KW-0479">Metal-binding</keyword>
<sequence>MQIWPQETTQFIGMKRAFLKLWDVQYLQKKRYFDEKRWDMLIRQFKQELYNVYCYPKESPLLSCIKCGITKLKTQYCDQTNYQQINRCPICNKQMQELSKDLLTTQKLGSTWIFRISGELMNENNPPMMLSNNQVYSQKSLLQKSEQQNGYILKINECVRVFLT</sequence>
<dbReference type="EMBL" id="CAJJDM010000001">
    <property type="protein sequence ID" value="CAD8043273.1"/>
    <property type="molecule type" value="Genomic_DNA"/>
</dbReference>
<dbReference type="AlphaFoldDB" id="A0A8S1JM65"/>
<reference evidence="8" key="1">
    <citation type="submission" date="2021-01" db="EMBL/GenBank/DDBJ databases">
        <authorList>
            <consortium name="Genoscope - CEA"/>
            <person name="William W."/>
        </authorList>
    </citation>
    <scope>NUCLEOTIDE SEQUENCE</scope>
</reference>
<keyword evidence="9" id="KW-1185">Reference proteome</keyword>